<sequence length="33" mass="3920">MMLLLSRKMRASLLKGKQSLPSYWPTRWSGPLW</sequence>
<evidence type="ECO:0000313" key="2">
    <source>
        <dbReference type="Proteomes" id="UP000526625"/>
    </source>
</evidence>
<organism evidence="1 2">
    <name type="scientific">Rhizobium tropici</name>
    <dbReference type="NCBI Taxonomy" id="398"/>
    <lineage>
        <taxon>Bacteria</taxon>
        <taxon>Pseudomonadati</taxon>
        <taxon>Pseudomonadota</taxon>
        <taxon>Alphaproteobacteria</taxon>
        <taxon>Hyphomicrobiales</taxon>
        <taxon>Rhizobiaceae</taxon>
        <taxon>Rhizobium/Agrobacterium group</taxon>
        <taxon>Rhizobium</taxon>
    </lineage>
</organism>
<comment type="caution">
    <text evidence="1">The sequence shown here is derived from an EMBL/GenBank/DDBJ whole genome shotgun (WGS) entry which is preliminary data.</text>
</comment>
<dbReference type="Proteomes" id="UP000526625">
    <property type="component" value="Unassembled WGS sequence"/>
</dbReference>
<dbReference type="EMBL" id="JACHBF010000006">
    <property type="protein sequence ID" value="MBB6492023.1"/>
    <property type="molecule type" value="Genomic_DNA"/>
</dbReference>
<evidence type="ECO:0000313" key="1">
    <source>
        <dbReference type="EMBL" id="MBB6492023.1"/>
    </source>
</evidence>
<protein>
    <submittedName>
        <fullName evidence="1">Uncharacterized protein</fullName>
    </submittedName>
</protein>
<proteinExistence type="predicted"/>
<gene>
    <name evidence="1" type="ORF">GGD45_002429</name>
</gene>
<reference evidence="1 2" key="1">
    <citation type="submission" date="2020-08" db="EMBL/GenBank/DDBJ databases">
        <title>Genomic Encyclopedia of Type Strains, Phase IV (KMG-V): Genome sequencing to study the core and pangenomes of soil and plant-associated prokaryotes.</title>
        <authorList>
            <person name="Whitman W."/>
        </authorList>
    </citation>
    <scope>NUCLEOTIDE SEQUENCE [LARGE SCALE GENOMIC DNA]</scope>
    <source>
        <strain evidence="1 2">SEMIA 4059</strain>
    </source>
</reference>
<keyword evidence="2" id="KW-1185">Reference proteome</keyword>
<name>A0ABR6QYL7_RHITR</name>
<accession>A0ABR6QYL7</accession>